<dbReference type="Proteomes" id="UP000242712">
    <property type="component" value="Unassembled WGS sequence"/>
</dbReference>
<dbReference type="InterPro" id="IPR011991">
    <property type="entry name" value="ArsR-like_HTH"/>
</dbReference>
<evidence type="ECO:0000259" key="2">
    <source>
        <dbReference type="PROSITE" id="PS50987"/>
    </source>
</evidence>
<dbReference type="PANTHER" id="PTHR39168:SF1">
    <property type="entry name" value="TRANSCRIPTIONAL REGULATORY PROTEIN"/>
    <property type="match status" value="1"/>
</dbReference>
<keyword evidence="4" id="KW-1185">Reference proteome</keyword>
<comment type="caution">
    <text evidence="3">The sequence shown here is derived from an EMBL/GenBank/DDBJ whole genome shotgun (WGS) entry which is preliminary data.</text>
</comment>
<dbReference type="PROSITE" id="PS50987">
    <property type="entry name" value="HTH_ARSR_2"/>
    <property type="match status" value="1"/>
</dbReference>
<dbReference type="GO" id="GO:0046686">
    <property type="term" value="P:response to cadmium ion"/>
    <property type="evidence" value="ECO:0007669"/>
    <property type="project" value="TreeGrafter"/>
</dbReference>
<dbReference type="GO" id="GO:0010288">
    <property type="term" value="P:response to lead ion"/>
    <property type="evidence" value="ECO:0007669"/>
    <property type="project" value="TreeGrafter"/>
</dbReference>
<organism evidence="3 4">
    <name type="scientific">Staphylococcus argensis</name>
    <dbReference type="NCBI Taxonomy" id="1607738"/>
    <lineage>
        <taxon>Bacteria</taxon>
        <taxon>Bacillati</taxon>
        <taxon>Bacillota</taxon>
        <taxon>Bacilli</taxon>
        <taxon>Bacillales</taxon>
        <taxon>Staphylococcaceae</taxon>
        <taxon>Staphylococcus</taxon>
    </lineage>
</organism>
<feature type="domain" description="HTH arsR-type" evidence="2">
    <location>
        <begin position="1"/>
        <end position="92"/>
    </location>
</feature>
<reference evidence="3 4" key="1">
    <citation type="submission" date="2017-08" db="EMBL/GenBank/DDBJ databases">
        <title>Draft genome sequences of 64 type strains of genus Staph aureus.</title>
        <authorList>
            <person name="Cole K."/>
            <person name="Golubchik T."/>
            <person name="Russell J."/>
            <person name="Foster D."/>
            <person name="Llewelyn M."/>
            <person name="Wilson D."/>
            <person name="Crook D."/>
            <person name="Paul J."/>
        </authorList>
    </citation>
    <scope>NUCLEOTIDE SEQUENCE [LARGE SCALE GENOMIC DNA]</scope>
    <source>
        <strain evidence="3 4">DSM 29875</strain>
    </source>
</reference>
<protein>
    <submittedName>
        <fullName evidence="3">ArsR family transcriptional regulator</fullName>
    </submittedName>
</protein>
<evidence type="ECO:0000313" key="4">
    <source>
        <dbReference type="Proteomes" id="UP000242712"/>
    </source>
</evidence>
<dbReference type="Gene3D" id="1.10.10.10">
    <property type="entry name" value="Winged helix-like DNA-binding domain superfamily/Winged helix DNA-binding domain"/>
    <property type="match status" value="1"/>
</dbReference>
<dbReference type="Pfam" id="PF12840">
    <property type="entry name" value="HTH_20"/>
    <property type="match status" value="1"/>
</dbReference>
<dbReference type="GO" id="GO:0003677">
    <property type="term" value="F:DNA binding"/>
    <property type="evidence" value="ECO:0007669"/>
    <property type="project" value="UniProtKB-KW"/>
</dbReference>
<evidence type="ECO:0000313" key="3">
    <source>
        <dbReference type="EMBL" id="POA08615.1"/>
    </source>
</evidence>
<dbReference type="SMART" id="SM00418">
    <property type="entry name" value="HTH_ARSR"/>
    <property type="match status" value="1"/>
</dbReference>
<dbReference type="EMBL" id="PPPX01000016">
    <property type="protein sequence ID" value="POA08615.1"/>
    <property type="molecule type" value="Genomic_DNA"/>
</dbReference>
<sequence>MYSDFAENILLIGHKTRLTMLIELSSGKALPAGELARLAHVKPQTASEHLSKLVKANLISVESWGRHRYYKITNDKIINAINALAVISPSINNNSLRETTKKEKLSYMRSCYGHLAGKIGVRFTESLLENGYIKEFEEYYILTREGKDWFNLIGLETEKSMYAKPIPKHIDWTERKHHIAGPVALRITRQLFKLSWIYETDTNRCLEVTRKGKEAFEKYLGMDVCE</sequence>
<accession>A0A2K4FCG2</accession>
<dbReference type="InterPro" id="IPR036390">
    <property type="entry name" value="WH_DNA-bd_sf"/>
</dbReference>
<dbReference type="RefSeq" id="WP_103372370.1">
    <property type="nucleotide sequence ID" value="NZ_CBCRVO010000002.1"/>
</dbReference>
<dbReference type="AlphaFoldDB" id="A0A2K4FCG2"/>
<dbReference type="GeneID" id="98298896"/>
<dbReference type="InterPro" id="IPR001845">
    <property type="entry name" value="HTH_ArsR_DNA-bd_dom"/>
</dbReference>
<evidence type="ECO:0000256" key="1">
    <source>
        <dbReference type="ARBA" id="ARBA00023125"/>
    </source>
</evidence>
<dbReference type="OrthoDB" id="9797716at2"/>
<name>A0A2K4FCG2_9STAP</name>
<keyword evidence="1" id="KW-0238">DNA-binding</keyword>
<dbReference type="GO" id="GO:0032791">
    <property type="term" value="F:lead ion binding"/>
    <property type="evidence" value="ECO:0007669"/>
    <property type="project" value="TreeGrafter"/>
</dbReference>
<dbReference type="SUPFAM" id="SSF46785">
    <property type="entry name" value="Winged helix' DNA-binding domain"/>
    <property type="match status" value="1"/>
</dbReference>
<gene>
    <name evidence="3" type="ORF">CD039_11145</name>
</gene>
<dbReference type="CDD" id="cd00090">
    <property type="entry name" value="HTH_ARSR"/>
    <property type="match status" value="1"/>
</dbReference>
<dbReference type="InterPro" id="IPR052543">
    <property type="entry name" value="HTH_Metal-responsive_Reg"/>
</dbReference>
<dbReference type="GO" id="GO:0003700">
    <property type="term" value="F:DNA-binding transcription factor activity"/>
    <property type="evidence" value="ECO:0007669"/>
    <property type="project" value="InterPro"/>
</dbReference>
<dbReference type="GO" id="GO:0097063">
    <property type="term" value="F:cadmium ion sensor activity"/>
    <property type="evidence" value="ECO:0007669"/>
    <property type="project" value="TreeGrafter"/>
</dbReference>
<dbReference type="PANTHER" id="PTHR39168">
    <property type="entry name" value="TRANSCRIPTIONAL REGULATOR-RELATED"/>
    <property type="match status" value="1"/>
</dbReference>
<proteinExistence type="predicted"/>
<dbReference type="InterPro" id="IPR036388">
    <property type="entry name" value="WH-like_DNA-bd_sf"/>
</dbReference>